<protein>
    <submittedName>
        <fullName evidence="8">Uncharacterized protein</fullName>
    </submittedName>
</protein>
<keyword evidence="1" id="KW-0723">Serine/threonine-protein kinase</keyword>
<keyword evidence="3" id="KW-0547">Nucleotide-binding</keyword>
<dbReference type="GO" id="GO:0005886">
    <property type="term" value="C:plasma membrane"/>
    <property type="evidence" value="ECO:0007669"/>
    <property type="project" value="TreeGrafter"/>
</dbReference>
<accession>A0A843TGD6</accession>
<dbReference type="PANTHER" id="PTHR27002:SF616">
    <property type="entry name" value="RECEPTOR-LIKE SERINE_THREONINE-PROTEIN KINASE"/>
    <property type="match status" value="1"/>
</dbReference>
<dbReference type="GO" id="GO:0005524">
    <property type="term" value="F:ATP binding"/>
    <property type="evidence" value="ECO:0007669"/>
    <property type="project" value="UniProtKB-KW"/>
</dbReference>
<organism evidence="8 9">
    <name type="scientific">Colocasia esculenta</name>
    <name type="common">Wild taro</name>
    <name type="synonym">Arum esculentum</name>
    <dbReference type="NCBI Taxonomy" id="4460"/>
    <lineage>
        <taxon>Eukaryota</taxon>
        <taxon>Viridiplantae</taxon>
        <taxon>Streptophyta</taxon>
        <taxon>Embryophyta</taxon>
        <taxon>Tracheophyta</taxon>
        <taxon>Spermatophyta</taxon>
        <taxon>Magnoliopsida</taxon>
        <taxon>Liliopsida</taxon>
        <taxon>Araceae</taxon>
        <taxon>Aroideae</taxon>
        <taxon>Colocasieae</taxon>
        <taxon>Colocasia</taxon>
    </lineage>
</organism>
<dbReference type="Pfam" id="PF11883">
    <property type="entry name" value="DUF3403"/>
    <property type="match status" value="1"/>
</dbReference>
<dbReference type="EMBL" id="NMUH01000031">
    <property type="protein sequence ID" value="MQL69217.1"/>
    <property type="molecule type" value="Genomic_DNA"/>
</dbReference>
<evidence type="ECO:0000259" key="7">
    <source>
        <dbReference type="Pfam" id="PF11883"/>
    </source>
</evidence>
<evidence type="ECO:0000256" key="5">
    <source>
        <dbReference type="ARBA" id="ARBA00022840"/>
    </source>
</evidence>
<dbReference type="OrthoDB" id="4062651at2759"/>
<dbReference type="AlphaFoldDB" id="A0A843TGD6"/>
<keyword evidence="9" id="KW-1185">Reference proteome</keyword>
<feature type="domain" description="Serine-threonine/tyrosine-protein kinase catalytic" evidence="6">
    <location>
        <begin position="13"/>
        <end position="116"/>
    </location>
</feature>
<evidence type="ECO:0000259" key="6">
    <source>
        <dbReference type="Pfam" id="PF07714"/>
    </source>
</evidence>
<dbReference type="InterPro" id="IPR001245">
    <property type="entry name" value="Ser-Thr/Tyr_kinase_cat_dom"/>
</dbReference>
<feature type="domain" description="S-locus receptor kinase C-terminal" evidence="7">
    <location>
        <begin position="122"/>
        <end position="162"/>
    </location>
</feature>
<proteinExistence type="predicted"/>
<keyword evidence="4" id="KW-0418">Kinase</keyword>
<dbReference type="FunFam" id="1.10.510.10:FF:001722">
    <property type="entry name" value="G-type lectin S-receptor-like serine/threonine-protein kinase B120"/>
    <property type="match status" value="1"/>
</dbReference>
<reference evidence="8" key="1">
    <citation type="submission" date="2017-07" db="EMBL/GenBank/DDBJ databases">
        <title>Taro Niue Genome Assembly and Annotation.</title>
        <authorList>
            <person name="Atibalentja N."/>
            <person name="Keating K."/>
            <person name="Fields C.J."/>
        </authorList>
    </citation>
    <scope>NUCLEOTIDE SEQUENCE</scope>
    <source>
        <strain evidence="8">Niue_2</strain>
        <tissue evidence="8">Leaf</tissue>
    </source>
</reference>
<dbReference type="Proteomes" id="UP000652761">
    <property type="component" value="Unassembled WGS sequence"/>
</dbReference>
<name>A0A843TGD6_COLES</name>
<dbReference type="InterPro" id="IPR021820">
    <property type="entry name" value="S-locus_recpt_kinase_C"/>
</dbReference>
<evidence type="ECO:0000256" key="3">
    <source>
        <dbReference type="ARBA" id="ARBA00022741"/>
    </source>
</evidence>
<evidence type="ECO:0000256" key="2">
    <source>
        <dbReference type="ARBA" id="ARBA00022679"/>
    </source>
</evidence>
<dbReference type="Gene3D" id="1.10.510.10">
    <property type="entry name" value="Transferase(Phosphotransferase) domain 1"/>
    <property type="match status" value="1"/>
</dbReference>
<evidence type="ECO:0000313" key="9">
    <source>
        <dbReference type="Proteomes" id="UP000652761"/>
    </source>
</evidence>
<gene>
    <name evidence="8" type="ORF">Taro_001517</name>
</gene>
<evidence type="ECO:0000256" key="4">
    <source>
        <dbReference type="ARBA" id="ARBA00022777"/>
    </source>
</evidence>
<keyword evidence="5" id="KW-0067">ATP-binding</keyword>
<dbReference type="SUPFAM" id="SSF56112">
    <property type="entry name" value="Protein kinase-like (PK-like)"/>
    <property type="match status" value="1"/>
</dbReference>
<dbReference type="GO" id="GO:0004674">
    <property type="term" value="F:protein serine/threonine kinase activity"/>
    <property type="evidence" value="ECO:0007669"/>
    <property type="project" value="UniProtKB-KW"/>
</dbReference>
<evidence type="ECO:0000256" key="1">
    <source>
        <dbReference type="ARBA" id="ARBA00022527"/>
    </source>
</evidence>
<comment type="caution">
    <text evidence="8">The sequence shown here is derived from an EMBL/GenBank/DDBJ whole genome shotgun (WGS) entry which is preliminary data.</text>
</comment>
<sequence>MILVYDHMLFSGYMSPEYIMQGLFSVKSDVFSFGVVVLEIVRGKRNRGMYLSDPNLNLLGYAWSLWKAGNWVEMVDSSMANDFPTPEVLKCIKVGLLCVQEQPEDRPTMASVVDMLADNMESLPQPKQPGFMATRGPFEVWSLSKGKRCSINEVTVTVYDGR</sequence>
<keyword evidence="2" id="KW-0808">Transferase</keyword>
<dbReference type="PANTHER" id="PTHR27002">
    <property type="entry name" value="RECEPTOR-LIKE SERINE/THREONINE-PROTEIN KINASE SD1-8"/>
    <property type="match status" value="1"/>
</dbReference>
<dbReference type="Pfam" id="PF07714">
    <property type="entry name" value="PK_Tyr_Ser-Thr"/>
    <property type="match status" value="1"/>
</dbReference>
<evidence type="ECO:0000313" key="8">
    <source>
        <dbReference type="EMBL" id="MQL69217.1"/>
    </source>
</evidence>
<dbReference type="InterPro" id="IPR011009">
    <property type="entry name" value="Kinase-like_dom_sf"/>
</dbReference>